<gene>
    <name evidence="1" type="ORF">J2W91_002110</name>
</gene>
<name>A0AAP5LNP5_PAEAM</name>
<sequence length="225" mass="25780">MRKGKLFIIVVLLFILSGTLNVFQYDRAKEHENYETAVEIALSYFNSQYRVGALYENLAYAISNNRLYIGDRGGSSNIVSRDLQHLSVMHRELTLLYGPISSYANYTDVSSLRENSIYSMYVDFSLFFECLGVQQEWIVSDTGGRYIDLEGLSNELYRGVRIIEEITGQLESIRSRSYENQTGSDQEALADYLIQSAAYFKSQEVQEHYQSILKMNKELIAITSS</sequence>
<dbReference type="RefSeq" id="WP_310139060.1">
    <property type="nucleotide sequence ID" value="NZ_JAVDTR010000005.1"/>
</dbReference>
<dbReference type="AlphaFoldDB" id="A0AAP5LNP5"/>
<accession>A0AAP5LNP5</accession>
<organism evidence="1 2">
    <name type="scientific">Paenibacillus amylolyticus</name>
    <dbReference type="NCBI Taxonomy" id="1451"/>
    <lineage>
        <taxon>Bacteria</taxon>
        <taxon>Bacillati</taxon>
        <taxon>Bacillota</taxon>
        <taxon>Bacilli</taxon>
        <taxon>Bacillales</taxon>
        <taxon>Paenibacillaceae</taxon>
        <taxon>Paenibacillus</taxon>
    </lineage>
</organism>
<reference evidence="1" key="1">
    <citation type="submission" date="2023-07" db="EMBL/GenBank/DDBJ databases">
        <title>Sorghum-associated microbial communities from plants grown in Nebraska, USA.</title>
        <authorList>
            <person name="Schachtman D."/>
        </authorList>
    </citation>
    <scope>NUCLEOTIDE SEQUENCE</scope>
    <source>
        <strain evidence="1">BE80</strain>
    </source>
</reference>
<protein>
    <submittedName>
        <fullName evidence="1">Uncharacterized protein</fullName>
    </submittedName>
</protein>
<dbReference type="Proteomes" id="UP001254832">
    <property type="component" value="Unassembled WGS sequence"/>
</dbReference>
<proteinExistence type="predicted"/>
<evidence type="ECO:0000313" key="1">
    <source>
        <dbReference type="EMBL" id="MDR6723648.1"/>
    </source>
</evidence>
<evidence type="ECO:0000313" key="2">
    <source>
        <dbReference type="Proteomes" id="UP001254832"/>
    </source>
</evidence>
<dbReference type="EMBL" id="JAVDTR010000005">
    <property type="protein sequence ID" value="MDR6723648.1"/>
    <property type="molecule type" value="Genomic_DNA"/>
</dbReference>
<comment type="caution">
    <text evidence="1">The sequence shown here is derived from an EMBL/GenBank/DDBJ whole genome shotgun (WGS) entry which is preliminary data.</text>
</comment>